<dbReference type="PATRIC" id="fig|1121305.3.peg.1236"/>
<protein>
    <recommendedName>
        <fullName evidence="3">DUF4363 domain-containing protein</fullName>
    </recommendedName>
</protein>
<sequence>MKNTIASFSLFIILMTLMVFSTKYVENKSDYYSNKADILEAIIVNESWKEAYDNSIDFLNEWKKDSNIIPAFINHSHIEAITNDILKLTQYIKNEDKVDCLATIHEVKFLLEEMIDAEKVTLPNIF</sequence>
<dbReference type="EMBL" id="LTBB01000005">
    <property type="protein sequence ID" value="KYH29097.1"/>
    <property type="molecule type" value="Genomic_DNA"/>
</dbReference>
<evidence type="ECO:0000313" key="1">
    <source>
        <dbReference type="EMBL" id="KYH29097.1"/>
    </source>
</evidence>
<dbReference type="AlphaFoldDB" id="A0A151ANX9"/>
<name>A0A151ANX9_9CLOT</name>
<dbReference type="RefSeq" id="WP_061858105.1">
    <property type="nucleotide sequence ID" value="NZ_LTBB01000005.1"/>
</dbReference>
<dbReference type="InterPro" id="IPR025373">
    <property type="entry name" value="DUF4363"/>
</dbReference>
<evidence type="ECO:0000313" key="2">
    <source>
        <dbReference type="Proteomes" id="UP000075374"/>
    </source>
</evidence>
<evidence type="ECO:0008006" key="3">
    <source>
        <dbReference type="Google" id="ProtNLM"/>
    </source>
</evidence>
<dbReference type="Proteomes" id="UP000075374">
    <property type="component" value="Unassembled WGS sequence"/>
</dbReference>
<organism evidence="1 2">
    <name type="scientific">Clostridium colicanis DSM 13634</name>
    <dbReference type="NCBI Taxonomy" id="1121305"/>
    <lineage>
        <taxon>Bacteria</taxon>
        <taxon>Bacillati</taxon>
        <taxon>Bacillota</taxon>
        <taxon>Clostridia</taxon>
        <taxon>Eubacteriales</taxon>
        <taxon>Clostridiaceae</taxon>
        <taxon>Clostridium</taxon>
    </lineage>
</organism>
<accession>A0A151ANX9</accession>
<proteinExistence type="predicted"/>
<reference evidence="1 2" key="1">
    <citation type="submission" date="2016-02" db="EMBL/GenBank/DDBJ databases">
        <title>Genome sequence of Clostridium colicanis DSM 13634.</title>
        <authorList>
            <person name="Poehlein A."/>
            <person name="Daniel R."/>
        </authorList>
    </citation>
    <scope>NUCLEOTIDE SEQUENCE [LARGE SCALE GENOMIC DNA]</scope>
    <source>
        <strain evidence="1 2">DSM 13634</strain>
    </source>
</reference>
<dbReference type="STRING" id="1121305.CLCOL_12330"/>
<gene>
    <name evidence="1" type="ORF">CLCOL_12330</name>
</gene>
<comment type="caution">
    <text evidence="1">The sequence shown here is derived from an EMBL/GenBank/DDBJ whole genome shotgun (WGS) entry which is preliminary data.</text>
</comment>
<keyword evidence="2" id="KW-1185">Reference proteome</keyword>
<dbReference type="Pfam" id="PF14276">
    <property type="entry name" value="DUF4363"/>
    <property type="match status" value="1"/>
</dbReference>